<dbReference type="Pfam" id="PF17996">
    <property type="entry name" value="CE2_N"/>
    <property type="match status" value="1"/>
</dbReference>
<dbReference type="Gene3D" id="3.40.50.1110">
    <property type="entry name" value="SGNH hydrolase"/>
    <property type="match status" value="1"/>
</dbReference>
<dbReference type="InterPro" id="IPR036514">
    <property type="entry name" value="SGNH_hydro_sf"/>
</dbReference>
<dbReference type="EMBL" id="FNDX01000012">
    <property type="protein sequence ID" value="SDJ12249.1"/>
    <property type="molecule type" value="Genomic_DNA"/>
</dbReference>
<evidence type="ECO:0000259" key="1">
    <source>
        <dbReference type="Pfam" id="PF13472"/>
    </source>
</evidence>
<name>A0A1G8R5L1_9BACL</name>
<dbReference type="STRING" id="1174501.SAMN05216192_1125"/>
<accession>A0A1G8R5L1</accession>
<reference evidence="4" key="1">
    <citation type="submission" date="2016-10" db="EMBL/GenBank/DDBJ databases">
        <authorList>
            <person name="Varghese N."/>
            <person name="Submissions S."/>
        </authorList>
    </citation>
    <scope>NUCLEOTIDE SEQUENCE [LARGE SCALE GENOMIC DNA]</scope>
    <source>
        <strain evidence="4">CGMCC 1.11012</strain>
    </source>
</reference>
<organism evidence="3 4">
    <name type="scientific">Paenibacillus typhae</name>
    <dbReference type="NCBI Taxonomy" id="1174501"/>
    <lineage>
        <taxon>Bacteria</taxon>
        <taxon>Bacillati</taxon>
        <taxon>Bacillota</taxon>
        <taxon>Bacilli</taxon>
        <taxon>Bacillales</taxon>
        <taxon>Paenibacillaceae</taxon>
        <taxon>Paenibacillus</taxon>
    </lineage>
</organism>
<dbReference type="PANTHER" id="PTHR37834:SF2">
    <property type="entry name" value="ESTERASE, SGNH HYDROLASE-TYPE"/>
    <property type="match status" value="1"/>
</dbReference>
<evidence type="ECO:0000313" key="4">
    <source>
        <dbReference type="Proteomes" id="UP000199050"/>
    </source>
</evidence>
<evidence type="ECO:0000259" key="2">
    <source>
        <dbReference type="Pfam" id="PF17996"/>
    </source>
</evidence>
<gene>
    <name evidence="3" type="ORF">SAMN05216192_1125</name>
</gene>
<proteinExistence type="predicted"/>
<feature type="domain" description="Carbohydrate esterase 2 N-terminal" evidence="2">
    <location>
        <begin position="18"/>
        <end position="129"/>
    </location>
</feature>
<sequence length="357" mass="39604">MAGTIQVFRATEENVTIIGRTHYYNDVLWLALSGSGVEFTFYGRKAEITLQGDAIASTGNNLARIAICVNGVRVIDDQINQPIVTYTVFESDTEQEFTVTVIKLSEAAMSTAGIKAIKVDAVGGIEPAPARVHKIEFIGDSITCGYGVDDEDGTHPFTTATEDVTKAYAYLTARRLQADYSMVSFSGYGIITGYTENNQKLTTHLLPDYYEKVGKSEGRFNNTLFPQQLPWDFNRFVPDLIVINLGTNDDSYTKDNPGLQAEYAREYTGFLKTVRRCNPHTHILCTLGIMGDRLYPYVEQAVSRYSAETGDKNISAMKFEVQQAADGYGSDLHPSPVTHRKAADKLAAHIKELMNWE</sequence>
<dbReference type="InterPro" id="IPR040794">
    <property type="entry name" value="CE2_N"/>
</dbReference>
<keyword evidence="4" id="KW-1185">Reference proteome</keyword>
<dbReference type="PANTHER" id="PTHR37834">
    <property type="entry name" value="GDSL-LIKE LIPASE/ACYLHYDROLASE DOMAIN PROTEIN (AFU_ORTHOLOGUE AFUA_2G00620)"/>
    <property type="match status" value="1"/>
</dbReference>
<dbReference type="InterPro" id="IPR013830">
    <property type="entry name" value="SGNH_hydro"/>
</dbReference>
<dbReference type="Proteomes" id="UP000199050">
    <property type="component" value="Unassembled WGS sequence"/>
</dbReference>
<feature type="domain" description="SGNH hydrolase-type esterase" evidence="1">
    <location>
        <begin position="137"/>
        <end position="340"/>
    </location>
</feature>
<dbReference type="InterPro" id="IPR037461">
    <property type="entry name" value="CtCE2-like_dom"/>
</dbReference>
<dbReference type="GO" id="GO:0052689">
    <property type="term" value="F:carboxylic ester hydrolase activity"/>
    <property type="evidence" value="ECO:0007669"/>
    <property type="project" value="InterPro"/>
</dbReference>
<dbReference type="Gene3D" id="2.60.120.260">
    <property type="entry name" value="Galactose-binding domain-like"/>
    <property type="match status" value="1"/>
</dbReference>
<dbReference type="RefSeq" id="WP_090714611.1">
    <property type="nucleotide sequence ID" value="NZ_CBCSKY010000025.1"/>
</dbReference>
<dbReference type="Pfam" id="PF13472">
    <property type="entry name" value="Lipase_GDSL_2"/>
    <property type="match status" value="1"/>
</dbReference>
<dbReference type="OrthoDB" id="9801375at2"/>
<evidence type="ECO:0000313" key="3">
    <source>
        <dbReference type="EMBL" id="SDJ12249.1"/>
    </source>
</evidence>
<protein>
    <submittedName>
        <fullName evidence="3">Lysophospholipase L1</fullName>
    </submittedName>
</protein>
<dbReference type="InterPro" id="IPR052762">
    <property type="entry name" value="PCW_deacetylase/CE"/>
</dbReference>
<dbReference type="AlphaFoldDB" id="A0A1G8R5L1"/>
<dbReference type="CDD" id="cd01831">
    <property type="entry name" value="Endoglucanase_E_like"/>
    <property type="match status" value="1"/>
</dbReference>
<dbReference type="SUPFAM" id="SSF52266">
    <property type="entry name" value="SGNH hydrolase"/>
    <property type="match status" value="1"/>
</dbReference>